<dbReference type="OrthoDB" id="8871309at2"/>
<dbReference type="InterPro" id="IPR002918">
    <property type="entry name" value="Lipase_EstA/Esterase_EstB"/>
</dbReference>
<proteinExistence type="predicted"/>
<keyword evidence="1" id="KW-0732">Signal</keyword>
<protein>
    <recommendedName>
        <fullName evidence="4">Lipase (Class 2)</fullName>
    </recommendedName>
</protein>
<dbReference type="Pfam" id="PF01674">
    <property type="entry name" value="Lipase_2"/>
    <property type="match status" value="1"/>
</dbReference>
<dbReference type="AlphaFoldDB" id="A0A1M5ETV8"/>
<dbReference type="GO" id="GO:0016042">
    <property type="term" value="P:lipid catabolic process"/>
    <property type="evidence" value="ECO:0007669"/>
    <property type="project" value="InterPro"/>
</dbReference>
<evidence type="ECO:0000313" key="3">
    <source>
        <dbReference type="Proteomes" id="UP000184471"/>
    </source>
</evidence>
<dbReference type="PANTHER" id="PTHR37574">
    <property type="entry name" value="LIPASE B"/>
    <property type="match status" value="1"/>
</dbReference>
<dbReference type="GO" id="GO:0016787">
    <property type="term" value="F:hydrolase activity"/>
    <property type="evidence" value="ECO:0007669"/>
    <property type="project" value="InterPro"/>
</dbReference>
<organism evidence="2 3">
    <name type="scientific">Geodermatophilus nigrescens</name>
    <dbReference type="NCBI Taxonomy" id="1070870"/>
    <lineage>
        <taxon>Bacteria</taxon>
        <taxon>Bacillati</taxon>
        <taxon>Actinomycetota</taxon>
        <taxon>Actinomycetes</taxon>
        <taxon>Geodermatophilales</taxon>
        <taxon>Geodermatophilaceae</taxon>
        <taxon>Geodermatophilus</taxon>
    </lineage>
</organism>
<name>A0A1M5ETV8_9ACTN</name>
<dbReference type="EMBL" id="FQVX01000001">
    <property type="protein sequence ID" value="SHF82629.1"/>
    <property type="molecule type" value="Genomic_DNA"/>
</dbReference>
<evidence type="ECO:0000313" key="2">
    <source>
        <dbReference type="EMBL" id="SHF82629.1"/>
    </source>
</evidence>
<dbReference type="InterPro" id="IPR029058">
    <property type="entry name" value="AB_hydrolase_fold"/>
</dbReference>
<feature type="chain" id="PRO_5012138173" description="Lipase (Class 2)" evidence="1">
    <location>
        <begin position="31"/>
        <end position="345"/>
    </location>
</feature>
<evidence type="ECO:0008006" key="4">
    <source>
        <dbReference type="Google" id="ProtNLM"/>
    </source>
</evidence>
<evidence type="ECO:0000256" key="1">
    <source>
        <dbReference type="SAM" id="SignalP"/>
    </source>
</evidence>
<sequence>MTRSRLLAAVTAALTGATAAVLLGSGTAGAAPAPATADTGAFAPLDRPGPRLSVPRDALDASLDCNGPLRGVAQDPVLLVPGTTMDPHVGFDWNYARAFDQRGLRWCTVTLPFDATGDIQVAGEHVVHAIRTMAQQSRRDVDVVGWSQGGMVPRWALRFWPDTRALVDDLVGLSPSNHGTALSEVTCGDCNPAFHQQAAGSAFLAALNSGAETFAGVDYTVAYTALDEVVVPNTPGIASSALRTGEGAISNIATQEVCPANAADHFAIGSHDPVGYAIALDALTHDGPAVRSRIPLGTCLQPFQPGVDPLTFGPTYAGFLAYATDSDGNAPDVPEEPALAPYVYR</sequence>
<dbReference type="STRING" id="1070870.SAMN05444351_0933"/>
<dbReference type="RefSeq" id="WP_073418835.1">
    <property type="nucleotide sequence ID" value="NZ_FQVX01000001.1"/>
</dbReference>
<accession>A0A1M5ETV8</accession>
<dbReference type="InterPro" id="IPR053228">
    <property type="entry name" value="Stereospecific_Lipase"/>
</dbReference>
<gene>
    <name evidence="2" type="ORF">SAMN05444351_0933</name>
</gene>
<dbReference type="SUPFAM" id="SSF53474">
    <property type="entry name" value="alpha/beta-Hydrolases"/>
    <property type="match status" value="1"/>
</dbReference>
<dbReference type="PANTHER" id="PTHR37574:SF1">
    <property type="entry name" value="LIPASE B"/>
    <property type="match status" value="1"/>
</dbReference>
<keyword evidence="3" id="KW-1185">Reference proteome</keyword>
<feature type="signal peptide" evidence="1">
    <location>
        <begin position="1"/>
        <end position="30"/>
    </location>
</feature>
<dbReference type="Proteomes" id="UP000184471">
    <property type="component" value="Unassembled WGS sequence"/>
</dbReference>
<dbReference type="Gene3D" id="3.40.50.1820">
    <property type="entry name" value="alpha/beta hydrolase"/>
    <property type="match status" value="1"/>
</dbReference>
<reference evidence="2 3" key="1">
    <citation type="submission" date="2016-11" db="EMBL/GenBank/DDBJ databases">
        <authorList>
            <person name="Jaros S."/>
            <person name="Januszkiewicz K."/>
            <person name="Wedrychowicz H."/>
        </authorList>
    </citation>
    <scope>NUCLEOTIDE SEQUENCE [LARGE SCALE GENOMIC DNA]</scope>
    <source>
        <strain evidence="2 3">DSM 45408</strain>
    </source>
</reference>